<comment type="caution">
    <text evidence="2">The sequence shown here is derived from an EMBL/GenBank/DDBJ whole genome shotgun (WGS) entry which is preliminary data.</text>
</comment>
<proteinExistence type="predicted"/>
<gene>
    <name evidence="2" type="ORF">FEI13_06690</name>
</gene>
<evidence type="ECO:0000256" key="1">
    <source>
        <dbReference type="SAM" id="MobiDB-lite"/>
    </source>
</evidence>
<dbReference type="PROSITE" id="PS51257">
    <property type="entry name" value="PROKAR_LIPOPROTEIN"/>
    <property type="match status" value="1"/>
</dbReference>
<feature type="compositionally biased region" description="Low complexity" evidence="1">
    <location>
        <begin position="28"/>
        <end position="45"/>
    </location>
</feature>
<accession>A0A5R8MJC0</accession>
<reference evidence="2 3" key="1">
    <citation type="journal article" date="2007" name="Int. J. Syst. Evol. Microbiol.">
        <title>Halomonas saccharevitans sp. nov., Halomonas arcis sp. nov. and Halomonas subterranea sp. nov., halophilic bacteria isolated from hypersaline environments of China.</title>
        <authorList>
            <person name="Xu X.W."/>
            <person name="Wu Y.H."/>
            <person name="Zhou Z."/>
            <person name="Wang C.S."/>
            <person name="Zhou Y.G."/>
            <person name="Zhang H.B."/>
            <person name="Wang Y."/>
            <person name="Wu M."/>
        </authorList>
    </citation>
    <scope>NUCLEOTIDE SEQUENCE [LARGE SCALE GENOMIC DNA]</scope>
    <source>
        <strain evidence="2 3">TBZ3</strain>
    </source>
</reference>
<keyword evidence="3" id="KW-1185">Reference proteome</keyword>
<organism evidence="2 3">
    <name type="scientific">Halomonas urmiana</name>
    <dbReference type="NCBI Taxonomy" id="490901"/>
    <lineage>
        <taxon>Bacteria</taxon>
        <taxon>Pseudomonadati</taxon>
        <taxon>Pseudomonadota</taxon>
        <taxon>Gammaproteobacteria</taxon>
        <taxon>Oceanospirillales</taxon>
        <taxon>Halomonadaceae</taxon>
        <taxon>Halomonas</taxon>
    </lineage>
</organism>
<evidence type="ECO:0000313" key="2">
    <source>
        <dbReference type="EMBL" id="TLF51915.1"/>
    </source>
</evidence>
<evidence type="ECO:0000313" key="3">
    <source>
        <dbReference type="Proteomes" id="UP000306973"/>
    </source>
</evidence>
<dbReference type="RefSeq" id="WP_138180640.1">
    <property type="nucleotide sequence ID" value="NZ_VBUI01000008.1"/>
</dbReference>
<dbReference type="AlphaFoldDB" id="A0A5R8MJC0"/>
<dbReference type="EMBL" id="VBUI01000008">
    <property type="protein sequence ID" value="TLF51915.1"/>
    <property type="molecule type" value="Genomic_DNA"/>
</dbReference>
<protein>
    <submittedName>
        <fullName evidence="2">Uncharacterized protein</fullName>
    </submittedName>
</protein>
<feature type="region of interest" description="Disordered" evidence="1">
    <location>
        <begin position="24"/>
        <end position="53"/>
    </location>
</feature>
<name>A0A5R8MJC0_9GAMM</name>
<dbReference type="Proteomes" id="UP000306973">
    <property type="component" value="Unassembled WGS sequence"/>
</dbReference>
<dbReference type="OrthoDB" id="6167035at2"/>
<sequence length="198" mass="21176">MTAWLRAIGAGVMLMWLAGCGGSEEEAASAPDDPAPVAEMAEATPEPAPEPPPGVAPFAEPVTIDVSSRLGSDRRLTVKGETNLPADTRLQVLVERELSGVRWRERVSVAEGGFVAGPFGPGSGLPDGDYLVEVVVQEGSVQPAAVRDRLGKGNEHLQGPLVEQSRHGLGQVARYTKRFLVGDETRRTRDRVEVMEIE</sequence>